<evidence type="ECO:0000256" key="1">
    <source>
        <dbReference type="ARBA" id="ARBA00004123"/>
    </source>
</evidence>
<protein>
    <recommendedName>
        <fullName evidence="10">Nuclear transcription factor Y subunit gamma</fullName>
    </recommendedName>
    <alternativeName>
        <fullName evidence="11">CAAT box DNA-binding protein subunit C</fullName>
    </alternativeName>
    <alternativeName>
        <fullName evidence="12">Nuclear transcription factor Y subunit C</fullName>
    </alternativeName>
</protein>
<evidence type="ECO:0000256" key="2">
    <source>
        <dbReference type="ARBA" id="ARBA00023015"/>
    </source>
</evidence>
<keyword evidence="2" id="KW-0805">Transcription regulation</keyword>
<dbReference type="GO" id="GO:0000978">
    <property type="term" value="F:RNA polymerase II cis-regulatory region sequence-specific DNA binding"/>
    <property type="evidence" value="ECO:0007669"/>
    <property type="project" value="TreeGrafter"/>
</dbReference>
<dbReference type="InterPro" id="IPR009072">
    <property type="entry name" value="Histone-fold"/>
</dbReference>
<dbReference type="EnsemblMetazoa" id="AMAM016696-RA">
    <property type="protein sequence ID" value="AMAM016696-PA"/>
    <property type="gene ID" value="AMAM016696"/>
</dbReference>
<dbReference type="InterPro" id="IPR050568">
    <property type="entry name" value="Transcr_DNA_Rep_Reg"/>
</dbReference>
<evidence type="ECO:0000256" key="10">
    <source>
        <dbReference type="ARBA" id="ARBA00040590"/>
    </source>
</evidence>
<evidence type="ECO:0000256" key="9">
    <source>
        <dbReference type="ARBA" id="ARBA00038129"/>
    </source>
</evidence>
<evidence type="ECO:0000256" key="3">
    <source>
        <dbReference type="ARBA" id="ARBA00023125"/>
    </source>
</evidence>
<accession>A0A182SZR7</accession>
<dbReference type="PANTHER" id="PTHR10252">
    <property type="entry name" value="HISTONE-LIKE TRANSCRIPTION FACTOR CCAAT-RELATED"/>
    <property type="match status" value="1"/>
</dbReference>
<evidence type="ECO:0000259" key="14">
    <source>
        <dbReference type="Pfam" id="PF00125"/>
    </source>
</evidence>
<evidence type="ECO:0000256" key="11">
    <source>
        <dbReference type="ARBA" id="ARBA00042333"/>
    </source>
</evidence>
<feature type="compositionally biased region" description="Low complexity" evidence="13">
    <location>
        <begin position="211"/>
        <end position="235"/>
    </location>
</feature>
<keyword evidence="5" id="KW-0804">Transcription</keyword>
<keyword evidence="6" id="KW-0539">Nucleus</keyword>
<dbReference type="CDD" id="cd22908">
    <property type="entry name" value="HFD_NFYC-like"/>
    <property type="match status" value="1"/>
</dbReference>
<evidence type="ECO:0000256" key="4">
    <source>
        <dbReference type="ARBA" id="ARBA00023159"/>
    </source>
</evidence>
<dbReference type="Proteomes" id="UP000075901">
    <property type="component" value="Unassembled WGS sequence"/>
</dbReference>
<evidence type="ECO:0000256" key="13">
    <source>
        <dbReference type="SAM" id="MobiDB-lite"/>
    </source>
</evidence>
<feature type="domain" description="Core Histone H2A/H2B/H3" evidence="14">
    <location>
        <begin position="28"/>
        <end position="98"/>
    </location>
</feature>
<dbReference type="Gene3D" id="1.10.20.10">
    <property type="entry name" value="Histone, subunit A"/>
    <property type="match status" value="1"/>
</dbReference>
<evidence type="ECO:0000313" key="15">
    <source>
        <dbReference type="EnsemblMetazoa" id="AMAM016696-PA"/>
    </source>
</evidence>
<dbReference type="GO" id="GO:0001228">
    <property type="term" value="F:DNA-binding transcription activator activity, RNA polymerase II-specific"/>
    <property type="evidence" value="ECO:0007669"/>
    <property type="project" value="TreeGrafter"/>
</dbReference>
<dbReference type="InterPro" id="IPR007125">
    <property type="entry name" value="H2A/H2B/H3"/>
</dbReference>
<comment type="function">
    <text evidence="7">Component of the sequence-specific heterotrimeric transcription factor (NF-Y) which specifically recognizes a 5'-CCAAT-3' box motif found in the promoters of its target genes. NF-Y can function as both an activator and a repressor, depending on its interacting cofactors.</text>
</comment>
<feature type="region of interest" description="Disordered" evidence="13">
    <location>
        <begin position="211"/>
        <end position="274"/>
    </location>
</feature>
<feature type="compositionally biased region" description="Low complexity" evidence="13">
    <location>
        <begin position="251"/>
        <end position="263"/>
    </location>
</feature>
<dbReference type="Pfam" id="PF00125">
    <property type="entry name" value="Histone"/>
    <property type="match status" value="1"/>
</dbReference>
<evidence type="ECO:0000256" key="7">
    <source>
        <dbReference type="ARBA" id="ARBA00025263"/>
    </source>
</evidence>
<keyword evidence="16" id="KW-1185">Reference proteome</keyword>
<comment type="similarity">
    <text evidence="9">Belongs to the NFYC/HAP5 subunit family.</text>
</comment>
<evidence type="ECO:0000313" key="16">
    <source>
        <dbReference type="Proteomes" id="UP000075901"/>
    </source>
</evidence>
<dbReference type="GO" id="GO:0046982">
    <property type="term" value="F:protein heterodimerization activity"/>
    <property type="evidence" value="ECO:0007669"/>
    <property type="project" value="InterPro"/>
</dbReference>
<evidence type="ECO:0000256" key="6">
    <source>
        <dbReference type="ARBA" id="ARBA00023242"/>
    </source>
</evidence>
<dbReference type="GO" id="GO:0016602">
    <property type="term" value="C:CCAAT-binding factor complex"/>
    <property type="evidence" value="ECO:0007669"/>
    <property type="project" value="TreeGrafter"/>
</dbReference>
<comment type="subunit">
    <text evidence="8">Heterotrimeric transcription factor composed of three components, NF-YA, NF-YB and NF-YC. NF-YB and NF-YC must interact and dimerize for NF-YA association and DNA binding.</text>
</comment>
<dbReference type="SUPFAM" id="SSF47113">
    <property type="entry name" value="Histone-fold"/>
    <property type="match status" value="1"/>
</dbReference>
<comment type="subcellular location">
    <subcellularLocation>
        <location evidence="1">Nucleus</location>
    </subcellularLocation>
</comment>
<proteinExistence type="inferred from homology"/>
<organism evidence="15 16">
    <name type="scientific">Anopheles maculatus</name>
    <dbReference type="NCBI Taxonomy" id="74869"/>
    <lineage>
        <taxon>Eukaryota</taxon>
        <taxon>Metazoa</taxon>
        <taxon>Ecdysozoa</taxon>
        <taxon>Arthropoda</taxon>
        <taxon>Hexapoda</taxon>
        <taxon>Insecta</taxon>
        <taxon>Pterygota</taxon>
        <taxon>Neoptera</taxon>
        <taxon>Endopterygota</taxon>
        <taxon>Diptera</taxon>
        <taxon>Nematocera</taxon>
        <taxon>Culicoidea</taxon>
        <taxon>Culicidae</taxon>
        <taxon>Anophelinae</taxon>
        <taxon>Anopheles</taxon>
        <taxon>Anopheles maculatus group</taxon>
    </lineage>
</organism>
<keyword evidence="3" id="KW-0238">DNA-binding</keyword>
<evidence type="ECO:0000256" key="8">
    <source>
        <dbReference type="ARBA" id="ARBA00025911"/>
    </source>
</evidence>
<sequence>TKEKLTESQRNIHKFWPDVLREVQLIDNVEPGNQLLPLARIKKIMKLDEDVKMISSDAPLLFAKAIEIFIQELTLRAWLHTEHNKRRTLQRSDIAMAITKYDQFDFLIDIVPRDEVKVYKKECEEKSPEASVGSITRITATAVTDNGAGNSSSTNGSEDMQYFIQLAQQSQKVTLQQSTKGGGGNALTNGGSTVFDLATVIDAAGNQQQTLQTAPAATTTSTVSTTQQEKSVSTSGETQAGGGSTNGTTLSQQQQQQQQPSSQVSRTLPHRDVS</sequence>
<reference evidence="16" key="1">
    <citation type="submission" date="2013-09" db="EMBL/GenBank/DDBJ databases">
        <title>The Genome Sequence of Anopheles maculatus species B.</title>
        <authorList>
            <consortium name="The Broad Institute Genomics Platform"/>
            <person name="Neafsey D.E."/>
            <person name="Besansky N."/>
            <person name="Howell P."/>
            <person name="Walton C."/>
            <person name="Young S.K."/>
            <person name="Zeng Q."/>
            <person name="Gargeya S."/>
            <person name="Fitzgerald M."/>
            <person name="Haas B."/>
            <person name="Abouelleil A."/>
            <person name="Allen A.W."/>
            <person name="Alvarado L."/>
            <person name="Arachchi H.M."/>
            <person name="Berlin A.M."/>
            <person name="Chapman S.B."/>
            <person name="Gainer-Dewar J."/>
            <person name="Goldberg J."/>
            <person name="Griggs A."/>
            <person name="Gujja S."/>
            <person name="Hansen M."/>
            <person name="Howarth C."/>
            <person name="Imamovic A."/>
            <person name="Ireland A."/>
            <person name="Larimer J."/>
            <person name="McCowan C."/>
            <person name="Murphy C."/>
            <person name="Pearson M."/>
            <person name="Poon T.W."/>
            <person name="Priest M."/>
            <person name="Roberts A."/>
            <person name="Saif S."/>
            <person name="Shea T."/>
            <person name="Sisk P."/>
            <person name="Sykes S."/>
            <person name="Wortman J."/>
            <person name="Nusbaum C."/>
            <person name="Birren B."/>
        </authorList>
    </citation>
    <scope>NUCLEOTIDE SEQUENCE [LARGE SCALE GENOMIC DNA]</scope>
    <source>
        <strain evidence="16">maculatus3</strain>
    </source>
</reference>
<dbReference type="PANTHER" id="PTHR10252:SF8">
    <property type="entry name" value="NUCLEAR TRANSCRIPTION FACTOR Y SUBUNIT GAMMA"/>
    <property type="match status" value="1"/>
</dbReference>
<name>A0A182SZR7_9DIPT</name>
<dbReference type="FunFam" id="1.10.20.10:FF:000006">
    <property type="entry name" value="Nuclear transcription factor Y subunit gamma"/>
    <property type="match status" value="1"/>
</dbReference>
<dbReference type="AlphaFoldDB" id="A0A182SZR7"/>
<evidence type="ECO:0000256" key="12">
    <source>
        <dbReference type="ARBA" id="ARBA00042663"/>
    </source>
</evidence>
<reference evidence="15" key="2">
    <citation type="submission" date="2020-05" db="UniProtKB">
        <authorList>
            <consortium name="EnsemblMetazoa"/>
        </authorList>
    </citation>
    <scope>IDENTIFICATION</scope>
    <source>
        <strain evidence="15">maculatus3</strain>
    </source>
</reference>
<dbReference type="VEuPathDB" id="VectorBase:AMAM016696"/>
<evidence type="ECO:0000256" key="5">
    <source>
        <dbReference type="ARBA" id="ARBA00023163"/>
    </source>
</evidence>
<keyword evidence="4" id="KW-0010">Activator</keyword>